<dbReference type="EMBL" id="CP001330">
    <property type="protein sequence ID" value="ACO66057.1"/>
    <property type="molecule type" value="Genomic_DNA"/>
</dbReference>
<reference evidence="4 5" key="1">
    <citation type="journal article" date="2009" name="Science">
        <title>Green evolution and dynamic adaptations revealed by genomes of the marine picoeukaryotes Micromonas.</title>
        <authorList>
            <person name="Worden A.Z."/>
            <person name="Lee J.H."/>
            <person name="Mock T."/>
            <person name="Rouze P."/>
            <person name="Simmons M.P."/>
            <person name="Aerts A.L."/>
            <person name="Allen A.E."/>
            <person name="Cuvelier M.L."/>
            <person name="Derelle E."/>
            <person name="Everett M.V."/>
            <person name="Foulon E."/>
            <person name="Grimwood J."/>
            <person name="Gundlach H."/>
            <person name="Henrissat B."/>
            <person name="Napoli C."/>
            <person name="McDonald S.M."/>
            <person name="Parker M.S."/>
            <person name="Rombauts S."/>
            <person name="Salamov A."/>
            <person name="Von Dassow P."/>
            <person name="Badger J.H."/>
            <person name="Coutinho P.M."/>
            <person name="Demir E."/>
            <person name="Dubchak I."/>
            <person name="Gentemann C."/>
            <person name="Eikrem W."/>
            <person name="Gready J.E."/>
            <person name="John U."/>
            <person name="Lanier W."/>
            <person name="Lindquist E.A."/>
            <person name="Lucas S."/>
            <person name="Mayer K.F."/>
            <person name="Moreau H."/>
            <person name="Not F."/>
            <person name="Otillar R."/>
            <person name="Panaud O."/>
            <person name="Pangilinan J."/>
            <person name="Paulsen I."/>
            <person name="Piegu B."/>
            <person name="Poliakov A."/>
            <person name="Robbens S."/>
            <person name="Schmutz J."/>
            <person name="Toulza E."/>
            <person name="Wyss T."/>
            <person name="Zelensky A."/>
            <person name="Zhou K."/>
            <person name="Armbrust E.V."/>
            <person name="Bhattacharya D."/>
            <person name="Goodenough U.W."/>
            <person name="Van de Peer Y."/>
            <person name="Grigoriev I.V."/>
        </authorList>
    </citation>
    <scope>NUCLEOTIDE SEQUENCE [LARGE SCALE GENOMIC DNA]</scope>
    <source>
        <strain evidence="5">RCC299 / NOUM17</strain>
    </source>
</reference>
<evidence type="ECO:0000313" key="5">
    <source>
        <dbReference type="Proteomes" id="UP000002009"/>
    </source>
</evidence>
<dbReference type="KEGG" id="mis:MICPUN_62269"/>
<feature type="compositionally biased region" description="Low complexity" evidence="1">
    <location>
        <begin position="134"/>
        <end position="146"/>
    </location>
</feature>
<dbReference type="InterPro" id="IPR036020">
    <property type="entry name" value="WW_dom_sf"/>
</dbReference>
<dbReference type="STRING" id="296587.C1EDH1"/>
<dbReference type="PROSITE" id="PS50020">
    <property type="entry name" value="WW_DOMAIN_2"/>
    <property type="match status" value="1"/>
</dbReference>
<dbReference type="InterPro" id="IPR051707">
    <property type="entry name" value="PI-Interact_SigTrans_Reg"/>
</dbReference>
<dbReference type="OrthoDB" id="185175at2759"/>
<dbReference type="Gene3D" id="2.20.70.10">
    <property type="match status" value="1"/>
</dbReference>
<feature type="domain" description="PH" evidence="2">
    <location>
        <begin position="434"/>
        <end position="541"/>
    </location>
</feature>
<dbReference type="InParanoid" id="C1EDH1"/>
<dbReference type="PANTHER" id="PTHR14336:SF15">
    <property type="entry name" value="DUAL ADAPTER FOR PHOSPHOTYROSINE AND 3-PHOSPHOTYROSINE AND 3-PHOSPHOINOSITIDE"/>
    <property type="match status" value="1"/>
</dbReference>
<dbReference type="OMA" id="RERTQWI"/>
<feature type="compositionally biased region" description="Basic and acidic residues" evidence="1">
    <location>
        <begin position="92"/>
        <end position="108"/>
    </location>
</feature>
<dbReference type="SUPFAM" id="SSF51045">
    <property type="entry name" value="WW domain"/>
    <property type="match status" value="1"/>
</dbReference>
<dbReference type="PROSITE" id="PS50003">
    <property type="entry name" value="PH_DOMAIN"/>
    <property type="match status" value="1"/>
</dbReference>
<accession>C1EDH1</accession>
<dbReference type="SMART" id="SM00233">
    <property type="entry name" value="PH"/>
    <property type="match status" value="1"/>
</dbReference>
<dbReference type="InterPro" id="IPR011993">
    <property type="entry name" value="PH-like_dom_sf"/>
</dbReference>
<dbReference type="Gene3D" id="2.30.29.30">
    <property type="entry name" value="Pleckstrin-homology domain (PH domain)/Phosphotyrosine-binding domain (PTB)"/>
    <property type="match status" value="1"/>
</dbReference>
<evidence type="ECO:0000259" key="2">
    <source>
        <dbReference type="PROSITE" id="PS50003"/>
    </source>
</evidence>
<dbReference type="Proteomes" id="UP000002009">
    <property type="component" value="Chromosome 11"/>
</dbReference>
<dbReference type="PANTHER" id="PTHR14336">
    <property type="entry name" value="TANDEM PH DOMAIN CONTAINING PROTEIN"/>
    <property type="match status" value="1"/>
</dbReference>
<dbReference type="SUPFAM" id="SSF50729">
    <property type="entry name" value="PH domain-like"/>
    <property type="match status" value="1"/>
</dbReference>
<evidence type="ECO:0008006" key="6">
    <source>
        <dbReference type="Google" id="ProtNLM"/>
    </source>
</evidence>
<dbReference type="SMART" id="SM00456">
    <property type="entry name" value="WW"/>
    <property type="match status" value="1"/>
</dbReference>
<gene>
    <name evidence="4" type="ORF">MICPUN_62269</name>
</gene>
<dbReference type="Pfam" id="PF00169">
    <property type="entry name" value="PH"/>
    <property type="match status" value="1"/>
</dbReference>
<dbReference type="PROSITE" id="PS01159">
    <property type="entry name" value="WW_DOMAIN_1"/>
    <property type="match status" value="1"/>
</dbReference>
<feature type="region of interest" description="Disordered" evidence="1">
    <location>
        <begin position="74"/>
        <end position="109"/>
    </location>
</feature>
<dbReference type="eggNOG" id="KOG1729">
    <property type="taxonomic scope" value="Eukaryota"/>
</dbReference>
<feature type="region of interest" description="Disordered" evidence="1">
    <location>
        <begin position="134"/>
        <end position="168"/>
    </location>
</feature>
<dbReference type="InterPro" id="IPR001202">
    <property type="entry name" value="WW_dom"/>
</dbReference>
<proteinExistence type="predicted"/>
<name>C1EDH1_MICCC</name>
<dbReference type="RefSeq" id="XP_002504799.1">
    <property type="nucleotide sequence ID" value="XM_002504753.1"/>
</dbReference>
<feature type="region of interest" description="Disordered" evidence="1">
    <location>
        <begin position="543"/>
        <end position="568"/>
    </location>
</feature>
<evidence type="ECO:0000256" key="1">
    <source>
        <dbReference type="SAM" id="MobiDB-lite"/>
    </source>
</evidence>
<dbReference type="AlphaFoldDB" id="C1EDH1"/>
<sequence>MAARRAYPPGVDAVDAAFGYGAGALFQQKNIRTWILSVSVIVLSASASPKFCARRPRSGVTETLLVTQATARSDRAPAKVSRSVRVTQTARTHRELPPRPHPELHRDPTGQLIPTAWQEATKRVGTTMSQQYSYPYPPSSGEGYPQAPSGVQDPYATQGNYGYPAAPNPAAPNPDYGAPLIPGFGAPPAVSAEYPTQAPAYGRADPSYGGAAVTYDAVNYPSIPDLIAHSQRHSSVSAPPSSGYGYGGAAAGGGTAGGSSNARVGGKPREMAGAPRGSNRYRCMLFPTCDGGDIESVVCQVGLDGIALFEEDGDRVGERVDGHGYELDKISSWRLADPTILTVKVAGRDGVSALSLSADEATCGAMMDTLVTSAFQWCELRGHDASGTIEDKNGEWFNNKALASAGGSSAMNASSSVPSAAAAAAAATIAWHDRPEYCGWLTKKGEHLSNWRRRWFVLKDKKLGWFKDVSQANRPGTKPRGVIDLSKVISACTATLGDAGRAHGVELIGSVEAEKAGCKFLCADSERECDGWAAKLAEVCNDSGGGGDSAPSGASPHPTHSAPTSRLASQLDQGYQSSVANAAASSATSRGRPFDPDINVSVTDYASGAGGGATTTPSFASDPYLQLGGGNTNGAWDTYYTNEGVAYYVNSQTGVTQWEKPNP</sequence>
<evidence type="ECO:0000259" key="3">
    <source>
        <dbReference type="PROSITE" id="PS50020"/>
    </source>
</evidence>
<dbReference type="CDD" id="cd00201">
    <property type="entry name" value="WW"/>
    <property type="match status" value="1"/>
</dbReference>
<protein>
    <recommendedName>
        <fullName evidence="6">WW domain-containing protein</fullName>
    </recommendedName>
</protein>
<dbReference type="GeneID" id="8247221"/>
<dbReference type="InterPro" id="IPR001849">
    <property type="entry name" value="PH_domain"/>
</dbReference>
<feature type="domain" description="WW" evidence="3">
    <location>
        <begin position="630"/>
        <end position="663"/>
    </location>
</feature>
<keyword evidence="5" id="KW-1185">Reference proteome</keyword>
<organism evidence="4 5">
    <name type="scientific">Micromonas commoda (strain RCC299 / NOUM17 / CCMP2709)</name>
    <name type="common">Picoplanktonic green alga</name>
    <dbReference type="NCBI Taxonomy" id="296587"/>
    <lineage>
        <taxon>Eukaryota</taxon>
        <taxon>Viridiplantae</taxon>
        <taxon>Chlorophyta</taxon>
        <taxon>Mamiellophyceae</taxon>
        <taxon>Mamiellales</taxon>
        <taxon>Mamiellaceae</taxon>
        <taxon>Micromonas</taxon>
    </lineage>
</organism>
<dbReference type="Pfam" id="PF00397">
    <property type="entry name" value="WW"/>
    <property type="match status" value="1"/>
</dbReference>
<evidence type="ECO:0000313" key="4">
    <source>
        <dbReference type="EMBL" id="ACO66057.1"/>
    </source>
</evidence>